<evidence type="ECO:0000256" key="1">
    <source>
        <dbReference type="ARBA" id="ARBA00010745"/>
    </source>
</evidence>
<dbReference type="SUPFAM" id="SSF50193">
    <property type="entry name" value="Ribosomal protein L14"/>
    <property type="match status" value="1"/>
</dbReference>
<organism evidence="4 5">
    <name type="scientific">Saccharomyces cerevisiae (strain AWRI1631)</name>
    <name type="common">Baker's yeast</name>
    <dbReference type="NCBI Taxonomy" id="545124"/>
    <lineage>
        <taxon>Eukaryota</taxon>
        <taxon>Fungi</taxon>
        <taxon>Dikarya</taxon>
        <taxon>Ascomycota</taxon>
        <taxon>Saccharomycotina</taxon>
        <taxon>Saccharomycetes</taxon>
        <taxon>Saccharomycetales</taxon>
        <taxon>Saccharomycetaceae</taxon>
        <taxon>Saccharomyces</taxon>
    </lineage>
</organism>
<dbReference type="Proteomes" id="UP000008988">
    <property type="component" value="Unassembled WGS sequence"/>
</dbReference>
<comment type="caution">
    <text evidence="4">The sequence shown here is derived from an EMBL/GenBank/DDBJ whole genome shotgun (WGS) entry which is preliminary data.</text>
</comment>
<dbReference type="Gene3D" id="2.40.150.20">
    <property type="entry name" value="Ribosomal protein L14"/>
    <property type="match status" value="1"/>
</dbReference>
<dbReference type="OrthoDB" id="407959at2759"/>
<dbReference type="AlphaFoldDB" id="B5VHP3"/>
<evidence type="ECO:0000313" key="5">
    <source>
        <dbReference type="Proteomes" id="UP000008988"/>
    </source>
</evidence>
<protein>
    <submittedName>
        <fullName evidence="4">YER117Wp-like protein</fullName>
    </submittedName>
</protein>
<dbReference type="Pfam" id="PF00238">
    <property type="entry name" value="Ribosomal_L14"/>
    <property type="match status" value="1"/>
</dbReference>
<dbReference type="GO" id="GO:1990904">
    <property type="term" value="C:ribonucleoprotein complex"/>
    <property type="evidence" value="ECO:0007669"/>
    <property type="project" value="UniProtKB-KW"/>
</dbReference>
<dbReference type="EMBL" id="ABSV01000711">
    <property type="protein sequence ID" value="EDZ72546.1"/>
    <property type="molecule type" value="Genomic_DNA"/>
</dbReference>
<keyword evidence="3" id="KW-0687">Ribonucleoprotein</keyword>
<sequence>NPKGEMKGSAITGPVGKECADLWPRVASNSGVVV</sequence>
<keyword evidence="2" id="KW-0689">Ribosomal protein</keyword>
<accession>B5VHP3</accession>
<dbReference type="InterPro" id="IPR036853">
    <property type="entry name" value="Ribosomal_uL14_sf"/>
</dbReference>
<evidence type="ECO:0000256" key="2">
    <source>
        <dbReference type="ARBA" id="ARBA00022980"/>
    </source>
</evidence>
<name>B5VHP3_YEAS6</name>
<dbReference type="GO" id="GO:0005840">
    <property type="term" value="C:ribosome"/>
    <property type="evidence" value="ECO:0007669"/>
    <property type="project" value="UniProtKB-KW"/>
</dbReference>
<reference evidence="4 5" key="1">
    <citation type="journal article" date="2008" name="FEMS Yeast Res.">
        <title>Comparative genome analysis of a Saccharomyces cerevisiae wine strain.</title>
        <authorList>
            <person name="Borneman A.R."/>
            <person name="Forgan A.H."/>
            <person name="Pretorius I.S."/>
            <person name="Chambers P.J."/>
        </authorList>
    </citation>
    <scope>NUCLEOTIDE SEQUENCE [LARGE SCALE GENOMIC DNA]</scope>
    <source>
        <strain evidence="4 5">AWRI1631</strain>
    </source>
</reference>
<evidence type="ECO:0000256" key="3">
    <source>
        <dbReference type="ARBA" id="ARBA00023274"/>
    </source>
</evidence>
<dbReference type="InterPro" id="IPR000218">
    <property type="entry name" value="Ribosomal_uL14"/>
</dbReference>
<feature type="non-terminal residue" evidence="4">
    <location>
        <position position="1"/>
    </location>
</feature>
<dbReference type="GO" id="GO:0006412">
    <property type="term" value="P:translation"/>
    <property type="evidence" value="ECO:0007669"/>
    <property type="project" value="InterPro"/>
</dbReference>
<gene>
    <name evidence="4" type="ORF">AWRI1631_51820</name>
</gene>
<dbReference type="GO" id="GO:0003735">
    <property type="term" value="F:structural constituent of ribosome"/>
    <property type="evidence" value="ECO:0007669"/>
    <property type="project" value="InterPro"/>
</dbReference>
<evidence type="ECO:0000313" key="4">
    <source>
        <dbReference type="EMBL" id="EDZ72546.1"/>
    </source>
</evidence>
<proteinExistence type="inferred from homology"/>
<comment type="similarity">
    <text evidence="1">Belongs to the universal ribosomal protein uL14 family.</text>
</comment>